<evidence type="ECO:0000313" key="3">
    <source>
        <dbReference type="Proteomes" id="UP000674318"/>
    </source>
</evidence>
<dbReference type="OrthoDB" id="272851at2759"/>
<sequence>MSMFSPYDAVYGHDTTYIRRMTVEEYVQELKEEEADARGETPPPRAAGKASENTAPATPTSQPPARRTTREYEQRRMALSSCNPNVVFFSKYPMYDRLGRELCVAFQMQDMAVQQELRSLETEESRANGLGSRRSGVRLSAELPMESDTTGSNCPLSVRASAAMTEKHELAHTEASRLVRPSHMDGDTLVDIDVSATTYRPSSATIGAFSRPVSGRPSDFSIFCDSSETAAAEIKRGGLGKVRSSVPVRSAAQKEGILIHRRDSDGGLLRATSLPPAVLPRLPADADDRHSQRRWWSEKRHRTRNSGGGGRHSRVRFVNDTDDIEQEEEPPRQCARGAVPLPLRLLTPPPVPMSEAESTRVEETAVEDATRWTTASRASAAVRATKQLFRCTAHTNTSTASRATITPSYRHPIESSIYGLSATAIAASKVRAALESNVQVCAAAMSPHLYSEEEATSAETTPELQCGSVVQLGSVWYRLVHFHLVAEVYVAERIRPQVRMTAASPITKEQPREAGSPAVVGAAATAALSETAPDHRPVDNSCMLGAVENTAPKQGCSVASAVPEERLVQTSCGGGEGNGAVVASTANECVGETSSQQFFVYRWRSTNLARGADEARRAALGLSLFAPQLHVHSLRYADGGGITVLSMPPGYRAVPMSGLPLSLRSYTTLLRLLLKALSVMVARRTVHGNLSALGELFLAWPVTPEQSSSLPRTEEGKQRNDNGSGNGNGVQGAAREPLILLFHWERWVDFSMFVDRNAGRTVPFDFEDDTAASLTTYGKDVLGSLQLFLEHPLAAELTSEQYILLQKLIVMATEPTQVANLLIQMNNLMLALPIDTAALHQSFDASVMHHAR</sequence>
<comment type="caution">
    <text evidence="2">The sequence shown here is derived from an EMBL/GenBank/DDBJ whole genome shotgun (WGS) entry which is preliminary data.</text>
</comment>
<organism evidence="2 3">
    <name type="scientific">Porcisia hertigi</name>
    <dbReference type="NCBI Taxonomy" id="2761500"/>
    <lineage>
        <taxon>Eukaryota</taxon>
        <taxon>Discoba</taxon>
        <taxon>Euglenozoa</taxon>
        <taxon>Kinetoplastea</taxon>
        <taxon>Metakinetoplastina</taxon>
        <taxon>Trypanosomatida</taxon>
        <taxon>Trypanosomatidae</taxon>
        <taxon>Leishmaniinae</taxon>
        <taxon>Porcisia</taxon>
    </lineage>
</organism>
<dbReference type="GeneID" id="94286409"/>
<name>A0A836KWX9_9TRYP</name>
<dbReference type="RefSeq" id="XP_067752489.1">
    <property type="nucleotide sequence ID" value="XM_067896332.1"/>
</dbReference>
<dbReference type="Proteomes" id="UP000674318">
    <property type="component" value="Unassembled WGS sequence"/>
</dbReference>
<reference evidence="2 3" key="1">
    <citation type="submission" date="2021-02" db="EMBL/GenBank/DDBJ databases">
        <title>Porcisia hertigi Genome sequencing and assembly.</title>
        <authorList>
            <person name="Almutairi H."/>
            <person name="Gatherer D."/>
        </authorList>
    </citation>
    <scope>NUCLEOTIDE SEQUENCE [LARGE SCALE GENOMIC DNA]</scope>
    <source>
        <strain evidence="2 3">C119</strain>
    </source>
</reference>
<feature type="region of interest" description="Disordered" evidence="1">
    <location>
        <begin position="342"/>
        <end position="361"/>
    </location>
</feature>
<gene>
    <name evidence="2" type="ORF">JKF63_00280</name>
</gene>
<feature type="region of interest" description="Disordered" evidence="1">
    <location>
        <begin position="29"/>
        <end position="75"/>
    </location>
</feature>
<keyword evidence="3" id="KW-1185">Reference proteome</keyword>
<protein>
    <submittedName>
        <fullName evidence="2">Uncharacterized protein</fullName>
    </submittedName>
</protein>
<dbReference type="EMBL" id="JAFJZO010000036">
    <property type="protein sequence ID" value="KAG5490161.1"/>
    <property type="molecule type" value="Genomic_DNA"/>
</dbReference>
<proteinExistence type="predicted"/>
<accession>A0A836KWX9</accession>
<feature type="region of interest" description="Disordered" evidence="1">
    <location>
        <begin position="296"/>
        <end position="315"/>
    </location>
</feature>
<dbReference type="KEGG" id="phet:94286409"/>
<dbReference type="AlphaFoldDB" id="A0A836KWX9"/>
<evidence type="ECO:0000313" key="2">
    <source>
        <dbReference type="EMBL" id="KAG5490161.1"/>
    </source>
</evidence>
<feature type="region of interest" description="Disordered" evidence="1">
    <location>
        <begin position="706"/>
        <end position="730"/>
    </location>
</feature>
<evidence type="ECO:0000256" key="1">
    <source>
        <dbReference type="SAM" id="MobiDB-lite"/>
    </source>
</evidence>
<feature type="compositionally biased region" description="Low complexity" evidence="1">
    <location>
        <begin position="54"/>
        <end position="66"/>
    </location>
</feature>